<reference evidence="2" key="1">
    <citation type="journal article" date="2019" name="Int. J. Syst. Evol. Microbiol.">
        <title>The Global Catalogue of Microorganisms (GCM) 10K type strain sequencing project: providing services to taxonomists for standard genome sequencing and annotation.</title>
        <authorList>
            <consortium name="The Broad Institute Genomics Platform"/>
            <consortium name="The Broad Institute Genome Sequencing Center for Infectious Disease"/>
            <person name="Wu L."/>
            <person name="Ma J."/>
        </authorList>
    </citation>
    <scope>NUCLEOTIDE SEQUENCE [LARGE SCALE GENOMIC DNA]</scope>
    <source>
        <strain evidence="2">JCM 12165</strain>
    </source>
</reference>
<name>A0ABW4FMH3_9PSEU</name>
<evidence type="ECO:0008006" key="3">
    <source>
        <dbReference type="Google" id="ProtNLM"/>
    </source>
</evidence>
<organism evidence="1 2">
    <name type="scientific">Pseudonocardia aurantiaca</name>
    <dbReference type="NCBI Taxonomy" id="75290"/>
    <lineage>
        <taxon>Bacteria</taxon>
        <taxon>Bacillati</taxon>
        <taxon>Actinomycetota</taxon>
        <taxon>Actinomycetes</taxon>
        <taxon>Pseudonocardiales</taxon>
        <taxon>Pseudonocardiaceae</taxon>
        <taxon>Pseudonocardia</taxon>
    </lineage>
</organism>
<evidence type="ECO:0000313" key="1">
    <source>
        <dbReference type="EMBL" id="MFD1531418.1"/>
    </source>
</evidence>
<protein>
    <recommendedName>
        <fullName evidence="3">Zinc-ribbon 15 domain-containing protein</fullName>
    </recommendedName>
</protein>
<dbReference type="EMBL" id="JBHUCP010000012">
    <property type="protein sequence ID" value="MFD1531418.1"/>
    <property type="molecule type" value="Genomic_DNA"/>
</dbReference>
<keyword evidence="2" id="KW-1185">Reference proteome</keyword>
<dbReference type="Proteomes" id="UP001597145">
    <property type="component" value="Unassembled WGS sequence"/>
</dbReference>
<evidence type="ECO:0000313" key="2">
    <source>
        <dbReference type="Proteomes" id="UP001597145"/>
    </source>
</evidence>
<comment type="caution">
    <text evidence="1">The sequence shown here is derived from an EMBL/GenBank/DDBJ whole genome shotgun (WGS) entry which is preliminary data.</text>
</comment>
<dbReference type="RefSeq" id="WP_343979025.1">
    <property type="nucleotide sequence ID" value="NZ_BAAAJG010000010.1"/>
</dbReference>
<sequence length="88" mass="9713">MVLGGLAVETRERDGGRVCFNCARPVGFALDDDRCRLIWQPLWLLAGPDDQVTVACQGCADPFPIVREERPVLDQPAPAAAPPSWPWR</sequence>
<accession>A0ABW4FMH3</accession>
<gene>
    <name evidence="1" type="ORF">ACFSCY_18425</name>
</gene>
<proteinExistence type="predicted"/>